<comment type="caution">
    <text evidence="2">The sequence shown here is derived from an EMBL/GenBank/DDBJ whole genome shotgun (WGS) entry which is preliminary data.</text>
</comment>
<gene>
    <name evidence="2" type="ORF">E4U13_007187</name>
</gene>
<reference evidence="2 3" key="1">
    <citation type="journal article" date="2020" name="bioRxiv">
        <title>Whole genome comparisons of ergot fungi reveals the divergence and evolution of species within the genus Claviceps are the result of varying mechanisms driving genome evolution and host range expansion.</title>
        <authorList>
            <person name="Wyka S.A."/>
            <person name="Mondo S.J."/>
            <person name="Liu M."/>
            <person name="Dettman J."/>
            <person name="Nalam V."/>
            <person name="Broders K.D."/>
        </authorList>
    </citation>
    <scope>NUCLEOTIDE SEQUENCE [LARGE SCALE GENOMIC DNA]</scope>
    <source>
        <strain evidence="2 3">LM576</strain>
    </source>
</reference>
<evidence type="ECO:0000313" key="3">
    <source>
        <dbReference type="Proteomes" id="UP000732380"/>
    </source>
</evidence>
<evidence type="ECO:0000259" key="1">
    <source>
        <dbReference type="Pfam" id="PF18648"/>
    </source>
</evidence>
<dbReference type="AlphaFoldDB" id="A0A9P7PU35"/>
<feature type="domain" description="Tse2 ADP-ribosyltransferase toxin" evidence="1">
    <location>
        <begin position="34"/>
        <end position="177"/>
    </location>
</feature>
<organism evidence="2 3">
    <name type="scientific">Claviceps humidiphila</name>
    <dbReference type="NCBI Taxonomy" id="1294629"/>
    <lineage>
        <taxon>Eukaryota</taxon>
        <taxon>Fungi</taxon>
        <taxon>Dikarya</taxon>
        <taxon>Ascomycota</taxon>
        <taxon>Pezizomycotina</taxon>
        <taxon>Sordariomycetes</taxon>
        <taxon>Hypocreomycetidae</taxon>
        <taxon>Hypocreales</taxon>
        <taxon>Clavicipitaceae</taxon>
        <taxon>Claviceps</taxon>
    </lineage>
</organism>
<dbReference type="InterPro" id="IPR041018">
    <property type="entry name" value="ADPRTs_Tse2"/>
</dbReference>
<keyword evidence="3" id="KW-1185">Reference proteome</keyword>
<dbReference type="EMBL" id="SRQM01000689">
    <property type="protein sequence ID" value="KAG6106869.1"/>
    <property type="molecule type" value="Genomic_DNA"/>
</dbReference>
<proteinExistence type="predicted"/>
<name>A0A9P7PU35_9HYPO</name>
<dbReference type="Pfam" id="PF18648">
    <property type="entry name" value="ADPRTs_Tse2"/>
    <property type="match status" value="1"/>
</dbReference>
<sequence>MIGRLPSFSHSIRLPHSFLRRQFSVKAIYSSFPATLHYYSPSRTSALFNIEEKDSRPEDSVAEGVTIDKDGLVYPAIKAKTNSNGAPFYPNTFLLQEMVRQNFDYYLDCEEEGKKVQKPFIFTISKGTPIPSDLILINNWLSSFSLQPSRGMSLQDLNQTLDEFYNKHALKEAADDWLDKHDYKDAVVDEDDKVWMDK</sequence>
<evidence type="ECO:0000313" key="2">
    <source>
        <dbReference type="EMBL" id="KAG6106869.1"/>
    </source>
</evidence>
<dbReference type="Proteomes" id="UP000732380">
    <property type="component" value="Unassembled WGS sequence"/>
</dbReference>
<protein>
    <recommendedName>
        <fullName evidence="1">Tse2 ADP-ribosyltransferase toxin domain-containing protein</fullName>
    </recommendedName>
</protein>
<accession>A0A9P7PU35</accession>